<protein>
    <submittedName>
        <fullName evidence="1">Uncharacterized protein</fullName>
    </submittedName>
</protein>
<proteinExistence type="predicted"/>
<dbReference type="KEGG" id="pye:A6J80_16170"/>
<dbReference type="STRING" id="147645.A6J80_16170"/>
<evidence type="ECO:0000313" key="1">
    <source>
        <dbReference type="EMBL" id="ARC37699.1"/>
    </source>
</evidence>
<name>A0A1V0GVK2_9RHOB</name>
<organism evidence="1 2">
    <name type="scientific">Paracoccus yeei</name>
    <dbReference type="NCBI Taxonomy" id="147645"/>
    <lineage>
        <taxon>Bacteria</taxon>
        <taxon>Pseudomonadati</taxon>
        <taxon>Pseudomonadota</taxon>
        <taxon>Alphaproteobacteria</taxon>
        <taxon>Rhodobacterales</taxon>
        <taxon>Paracoccaceae</taxon>
        <taxon>Paracoccus</taxon>
    </lineage>
</organism>
<dbReference type="Proteomes" id="UP000191257">
    <property type="component" value="Chromosome"/>
</dbReference>
<gene>
    <name evidence="1" type="ORF">A6J80_16170</name>
</gene>
<dbReference type="AlphaFoldDB" id="A0A1V0GVK2"/>
<evidence type="ECO:0000313" key="2">
    <source>
        <dbReference type="Proteomes" id="UP000191257"/>
    </source>
</evidence>
<accession>A0A1V0GVK2</accession>
<dbReference type="EMBL" id="CP020442">
    <property type="protein sequence ID" value="ARC37699.1"/>
    <property type="molecule type" value="Genomic_DNA"/>
</dbReference>
<keyword evidence="2" id="KW-1185">Reference proteome</keyword>
<sequence length="139" mass="15415">MVRIIGHRCNLGQVIDHLAHVHPCLSQMTLFQPVKHFPFCNALMHPFGIAAGWMNANGVAAIKKVPSQETSCVWLPRRQDGIGLCQFLVDQSVKVRDVDKVERHENPVVVIDEVTLATRYVIMGRAGPVLPLPLAKAFS</sequence>
<reference evidence="1" key="1">
    <citation type="submission" date="2017-12" db="EMBL/GenBank/DDBJ databases">
        <title>FDA dAtabase for Regulatory Grade micrObial Sequences (FDA-ARGOS): Supporting development and validation of Infectious Disease Dx tests.</title>
        <authorList>
            <person name="Campos J."/>
            <person name="Goldberg B."/>
            <person name="Tallon L."/>
            <person name="Sadzewicz L."/>
            <person name="Sengamalay N."/>
            <person name="Ott S."/>
            <person name="Godinez A."/>
            <person name="Nagaraj S."/>
            <person name="Vyas G."/>
            <person name="Aluvathingal J."/>
            <person name="Nadendla S."/>
            <person name="Geyer C."/>
            <person name="Nandy P."/>
            <person name="Hobson J."/>
            <person name="Sichtig H."/>
        </authorList>
    </citation>
    <scope>NUCLEOTIDE SEQUENCE</scope>
    <source>
        <strain evidence="1">FDAARGOS_252</strain>
    </source>
</reference>